<keyword evidence="3 7" id="KW-0641">Proline biosynthesis</keyword>
<dbReference type="GO" id="GO:0004350">
    <property type="term" value="F:glutamate-5-semialdehyde dehydrogenase activity"/>
    <property type="evidence" value="ECO:0007669"/>
    <property type="project" value="UniProtKB-UniRule"/>
</dbReference>
<dbReference type="GO" id="GO:0005737">
    <property type="term" value="C:cytoplasm"/>
    <property type="evidence" value="ECO:0007669"/>
    <property type="project" value="UniProtKB-SubCell"/>
</dbReference>
<organism evidence="9 10">
    <name type="scientific">Roseobacter cerasinus</name>
    <dbReference type="NCBI Taxonomy" id="2602289"/>
    <lineage>
        <taxon>Bacteria</taxon>
        <taxon>Pseudomonadati</taxon>
        <taxon>Pseudomonadota</taxon>
        <taxon>Alphaproteobacteria</taxon>
        <taxon>Rhodobacterales</taxon>
        <taxon>Roseobacteraceae</taxon>
        <taxon>Roseobacter</taxon>
    </lineage>
</organism>
<dbReference type="SUPFAM" id="SSF53720">
    <property type="entry name" value="ALDH-like"/>
    <property type="match status" value="1"/>
</dbReference>
<evidence type="ECO:0000256" key="2">
    <source>
        <dbReference type="ARBA" id="ARBA00022605"/>
    </source>
</evidence>
<comment type="subcellular location">
    <subcellularLocation>
        <location evidence="7">Cytoplasm</location>
    </subcellularLocation>
</comment>
<name>A0A640VJS3_9RHOB</name>
<evidence type="ECO:0000256" key="6">
    <source>
        <dbReference type="ARBA" id="ARBA00049024"/>
    </source>
</evidence>
<keyword evidence="5 7" id="KW-0560">Oxidoreductase</keyword>
<dbReference type="InterPro" id="IPR016162">
    <property type="entry name" value="Ald_DH_N"/>
</dbReference>
<dbReference type="Gene3D" id="3.40.309.10">
    <property type="entry name" value="Aldehyde Dehydrogenase, Chain A, domain 2"/>
    <property type="match status" value="1"/>
</dbReference>
<comment type="pathway">
    <text evidence="1 7">Amino-acid biosynthesis; L-proline biosynthesis; L-glutamate 5-semialdehyde from L-glutamate: step 2/2.</text>
</comment>
<dbReference type="NCBIfam" id="NF001221">
    <property type="entry name" value="PRK00197.1"/>
    <property type="match status" value="1"/>
</dbReference>
<keyword evidence="10" id="KW-1185">Reference proteome</keyword>
<keyword evidence="2 7" id="KW-0028">Amino-acid biosynthesis</keyword>
<protein>
    <recommendedName>
        <fullName evidence="7">Gamma-glutamyl phosphate reductase</fullName>
        <shortName evidence="7">GPR</shortName>
        <ecNumber evidence="7">1.2.1.41</ecNumber>
    </recommendedName>
    <alternativeName>
        <fullName evidence="7">Glutamate-5-semialdehyde dehydrogenase</fullName>
    </alternativeName>
    <alternativeName>
        <fullName evidence="7">Glutamyl-gamma-semialdehyde dehydrogenase</fullName>
        <shortName evidence="7">GSA dehydrogenase</shortName>
    </alternativeName>
</protein>
<dbReference type="Pfam" id="PF00171">
    <property type="entry name" value="Aldedh"/>
    <property type="match status" value="1"/>
</dbReference>
<evidence type="ECO:0000256" key="1">
    <source>
        <dbReference type="ARBA" id="ARBA00004985"/>
    </source>
</evidence>
<reference evidence="9 10" key="1">
    <citation type="submission" date="2019-12" db="EMBL/GenBank/DDBJ databases">
        <title>Roseobacter cerasinus sp. nov., isolated from seawater around aquaculture.</title>
        <authorList>
            <person name="Muramatsu S."/>
            <person name="Takabe Y."/>
            <person name="Mori K."/>
            <person name="Takaichi S."/>
            <person name="Hanada S."/>
        </authorList>
    </citation>
    <scope>NUCLEOTIDE SEQUENCE [LARGE SCALE GENOMIC DNA]</scope>
    <source>
        <strain evidence="9 10">AI77</strain>
    </source>
</reference>
<dbReference type="RefSeq" id="WP_159974241.1">
    <property type="nucleotide sequence ID" value="NZ_BLIV01000001.1"/>
</dbReference>
<dbReference type="GO" id="GO:0050661">
    <property type="term" value="F:NADP binding"/>
    <property type="evidence" value="ECO:0007669"/>
    <property type="project" value="InterPro"/>
</dbReference>
<dbReference type="Gene3D" id="3.40.605.10">
    <property type="entry name" value="Aldehyde Dehydrogenase, Chain A, domain 1"/>
    <property type="match status" value="1"/>
</dbReference>
<dbReference type="PIRSF" id="PIRSF000151">
    <property type="entry name" value="GPR"/>
    <property type="match status" value="1"/>
</dbReference>
<comment type="similarity">
    <text evidence="7">Belongs to the gamma-glutamyl phosphate reductase family.</text>
</comment>
<evidence type="ECO:0000256" key="7">
    <source>
        <dbReference type="HAMAP-Rule" id="MF_00412"/>
    </source>
</evidence>
<proteinExistence type="inferred from homology"/>
<dbReference type="InterPro" id="IPR016163">
    <property type="entry name" value="Ald_DH_C"/>
</dbReference>
<feature type="domain" description="Aldehyde dehydrogenase" evidence="8">
    <location>
        <begin position="18"/>
        <end position="280"/>
    </location>
</feature>
<evidence type="ECO:0000313" key="9">
    <source>
        <dbReference type="EMBL" id="GFE48319.1"/>
    </source>
</evidence>
<dbReference type="UniPathway" id="UPA00098">
    <property type="reaction ID" value="UER00360"/>
</dbReference>
<dbReference type="InterPro" id="IPR012134">
    <property type="entry name" value="Glu-5-SA_DH"/>
</dbReference>
<evidence type="ECO:0000259" key="8">
    <source>
        <dbReference type="Pfam" id="PF00171"/>
    </source>
</evidence>
<dbReference type="Proteomes" id="UP000436522">
    <property type="component" value="Unassembled WGS sequence"/>
</dbReference>
<keyword evidence="7" id="KW-0963">Cytoplasm</keyword>
<dbReference type="HAMAP" id="MF_00412">
    <property type="entry name" value="ProA"/>
    <property type="match status" value="1"/>
</dbReference>
<accession>A0A640VJS3</accession>
<evidence type="ECO:0000256" key="5">
    <source>
        <dbReference type="ARBA" id="ARBA00023002"/>
    </source>
</evidence>
<evidence type="ECO:0000256" key="4">
    <source>
        <dbReference type="ARBA" id="ARBA00022857"/>
    </source>
</evidence>
<dbReference type="EMBL" id="BLIV01000001">
    <property type="protein sequence ID" value="GFE48319.1"/>
    <property type="molecule type" value="Genomic_DNA"/>
</dbReference>
<dbReference type="InterPro" id="IPR015590">
    <property type="entry name" value="Aldehyde_DH_dom"/>
</dbReference>
<dbReference type="InterPro" id="IPR000965">
    <property type="entry name" value="GPR_dom"/>
</dbReference>
<dbReference type="InterPro" id="IPR016161">
    <property type="entry name" value="Ald_DH/histidinol_DH"/>
</dbReference>
<sequence>MKDFDNIHMLMADIGRRAKEAATALAHADAEQKRAALVSAANHVWTNRAEILAANEKDLAFGREKGLTDAMMDRLALDEDRLAGVVDGLRAIAEQQDPVGEVIADWTQPTGLHIQRVRTPLGVVGVIYESRPNVTADAGALCLKAGNAVILRGGSESFHSSTALHDCLVQGLRDAGLPEDAIQLVPTRDRAAVSEMLTMTDTIDVIVPRGGKGLVGLVQREARVPVFAHLEGIVHIYIDKAADPETVLKVVLNAKTRRTGICGAVECLLIHEDVAKTMGRGLILALINAGVEVRADEALAVIEGTIAATEDDWGQEYLDMIVAARTVPDLDAAMTHIRRYGSNHTDCVLTEDAEVAKRFMTELDSAILMHNASTQFADGGEFGMGAEIGIATGKMHARGPVGAAQLTSFKYLVTGQGAIRS</sequence>
<keyword evidence="4 7" id="KW-0521">NADP</keyword>
<comment type="function">
    <text evidence="7">Catalyzes the NADPH-dependent reduction of L-glutamate 5-phosphate into L-glutamate 5-semialdehyde and phosphate. The product spontaneously undergoes cyclization to form 1-pyrroline-5-carboxylate.</text>
</comment>
<dbReference type="EC" id="1.2.1.41" evidence="7"/>
<comment type="caution">
    <text evidence="9">The sequence shown here is derived from an EMBL/GenBank/DDBJ whole genome shotgun (WGS) entry which is preliminary data.</text>
</comment>
<evidence type="ECO:0000313" key="10">
    <source>
        <dbReference type="Proteomes" id="UP000436522"/>
    </source>
</evidence>
<evidence type="ECO:0000256" key="3">
    <source>
        <dbReference type="ARBA" id="ARBA00022650"/>
    </source>
</evidence>
<gene>
    <name evidence="7 9" type="primary">proA</name>
    <name evidence="9" type="ORF">So717_00720</name>
</gene>
<dbReference type="AlphaFoldDB" id="A0A640VJS3"/>
<dbReference type="GO" id="GO:0055129">
    <property type="term" value="P:L-proline biosynthetic process"/>
    <property type="evidence" value="ECO:0007669"/>
    <property type="project" value="UniProtKB-UniRule"/>
</dbReference>
<dbReference type="NCBIfam" id="TIGR00407">
    <property type="entry name" value="proA"/>
    <property type="match status" value="1"/>
</dbReference>
<dbReference type="PANTHER" id="PTHR11063">
    <property type="entry name" value="GLUTAMATE SEMIALDEHYDE DEHYDROGENASE"/>
    <property type="match status" value="1"/>
</dbReference>
<dbReference type="OrthoDB" id="9809970at2"/>
<dbReference type="PANTHER" id="PTHR11063:SF8">
    <property type="entry name" value="DELTA-1-PYRROLINE-5-CARBOXYLATE SYNTHASE"/>
    <property type="match status" value="1"/>
</dbReference>
<comment type="catalytic activity">
    <reaction evidence="6 7">
        <text>L-glutamate 5-semialdehyde + phosphate + NADP(+) = L-glutamyl 5-phosphate + NADPH + H(+)</text>
        <dbReference type="Rhea" id="RHEA:19541"/>
        <dbReference type="ChEBI" id="CHEBI:15378"/>
        <dbReference type="ChEBI" id="CHEBI:43474"/>
        <dbReference type="ChEBI" id="CHEBI:57783"/>
        <dbReference type="ChEBI" id="CHEBI:58066"/>
        <dbReference type="ChEBI" id="CHEBI:58274"/>
        <dbReference type="ChEBI" id="CHEBI:58349"/>
        <dbReference type="EC" id="1.2.1.41"/>
    </reaction>
</comment>
<dbReference type="CDD" id="cd07079">
    <property type="entry name" value="ALDH_F18-19_ProA-GPR"/>
    <property type="match status" value="1"/>
</dbReference>